<dbReference type="EMBL" id="SOYY01000003">
    <property type="protein sequence ID" value="KAA0723677.1"/>
    <property type="molecule type" value="Genomic_DNA"/>
</dbReference>
<dbReference type="PANTHER" id="PTHR31751">
    <property type="entry name" value="SI:CH211-108C17.2-RELATED-RELATED"/>
    <property type="match status" value="1"/>
</dbReference>
<dbReference type="AlphaFoldDB" id="A0A5A9PSF7"/>
<accession>A0A5A9PSF7</accession>
<dbReference type="PANTHER" id="PTHR31751:SF42">
    <property type="entry name" value="PROTEIN CBG10204"/>
    <property type="match status" value="1"/>
</dbReference>
<gene>
    <name evidence="1" type="ORF">E1301_Tti003208</name>
</gene>
<protein>
    <submittedName>
        <fullName evidence="1">Uncharacterized protein</fullName>
    </submittedName>
</protein>
<proteinExistence type="predicted"/>
<sequence length="146" mass="17014">MSAWVHFVQVKRWDFTFASASKNTVECRHESRESLDDSSKERERKDLKLWRQAVIYHLYWTAASTPNGDGDVMEAKWRNMVNHVQDINEHDTPMIPCCEHPRLEGEARKKAWMEPDLIFYQAMSTLVVSMLFIPCAVEKLVAIITS</sequence>
<evidence type="ECO:0000313" key="1">
    <source>
        <dbReference type="EMBL" id="KAA0723677.1"/>
    </source>
</evidence>
<name>A0A5A9PSF7_9TELE</name>
<organism evidence="1 2">
    <name type="scientific">Triplophysa tibetana</name>
    <dbReference type="NCBI Taxonomy" id="1572043"/>
    <lineage>
        <taxon>Eukaryota</taxon>
        <taxon>Metazoa</taxon>
        <taxon>Chordata</taxon>
        <taxon>Craniata</taxon>
        <taxon>Vertebrata</taxon>
        <taxon>Euteleostomi</taxon>
        <taxon>Actinopterygii</taxon>
        <taxon>Neopterygii</taxon>
        <taxon>Teleostei</taxon>
        <taxon>Ostariophysi</taxon>
        <taxon>Cypriniformes</taxon>
        <taxon>Nemacheilidae</taxon>
        <taxon>Triplophysa</taxon>
    </lineage>
</organism>
<evidence type="ECO:0000313" key="2">
    <source>
        <dbReference type="Proteomes" id="UP000324632"/>
    </source>
</evidence>
<reference evidence="1 2" key="1">
    <citation type="journal article" date="2019" name="Mol. Ecol. Resour.">
        <title>Chromosome-level genome assembly of Triplophysa tibetana, a fish adapted to the harsh high-altitude environment of the Tibetan Plateau.</title>
        <authorList>
            <person name="Yang X."/>
            <person name="Liu H."/>
            <person name="Ma Z."/>
            <person name="Zou Y."/>
            <person name="Zou M."/>
            <person name="Mao Y."/>
            <person name="Li X."/>
            <person name="Wang H."/>
            <person name="Chen T."/>
            <person name="Wang W."/>
            <person name="Yang R."/>
        </authorList>
    </citation>
    <scope>NUCLEOTIDE SEQUENCE [LARGE SCALE GENOMIC DNA]</scope>
    <source>
        <strain evidence="1">TTIB1903HZAU</strain>
        <tissue evidence="1">Muscle</tissue>
    </source>
</reference>
<keyword evidence="2" id="KW-1185">Reference proteome</keyword>
<dbReference type="Proteomes" id="UP000324632">
    <property type="component" value="Chromosome 3"/>
</dbReference>
<comment type="caution">
    <text evidence="1">The sequence shown here is derived from an EMBL/GenBank/DDBJ whole genome shotgun (WGS) entry which is preliminary data.</text>
</comment>